<evidence type="ECO:0000313" key="12">
    <source>
        <dbReference type="Proteomes" id="UP001268542"/>
    </source>
</evidence>
<evidence type="ECO:0000256" key="3">
    <source>
        <dbReference type="ARBA" id="ARBA00022741"/>
    </source>
</evidence>
<dbReference type="GO" id="GO:0005524">
    <property type="term" value="F:ATP binding"/>
    <property type="evidence" value="ECO:0007669"/>
    <property type="project" value="UniProtKB-KW"/>
</dbReference>
<dbReference type="SMART" id="SM00382">
    <property type="entry name" value="AAA"/>
    <property type="match status" value="1"/>
</dbReference>
<dbReference type="InterPro" id="IPR027417">
    <property type="entry name" value="P-loop_NTPase"/>
</dbReference>
<accession>A0ABU3PV57</accession>
<organism evidence="11 12">
    <name type="scientific">Nocardioides imazamoxiresistens</name>
    <dbReference type="NCBI Taxonomy" id="3231893"/>
    <lineage>
        <taxon>Bacteria</taxon>
        <taxon>Bacillati</taxon>
        <taxon>Actinomycetota</taxon>
        <taxon>Actinomycetes</taxon>
        <taxon>Propionibacteriales</taxon>
        <taxon>Nocardioidaceae</taxon>
        <taxon>Nocardioides</taxon>
    </lineage>
</organism>
<feature type="transmembrane region" description="Helical" evidence="8">
    <location>
        <begin position="42"/>
        <end position="63"/>
    </location>
</feature>
<evidence type="ECO:0000259" key="10">
    <source>
        <dbReference type="PROSITE" id="PS50929"/>
    </source>
</evidence>
<keyword evidence="5 8" id="KW-1133">Transmembrane helix</keyword>
<dbReference type="PROSITE" id="PS50929">
    <property type="entry name" value="ABC_TM1F"/>
    <property type="match status" value="1"/>
</dbReference>
<dbReference type="InterPro" id="IPR036640">
    <property type="entry name" value="ABC1_TM_sf"/>
</dbReference>
<name>A0ABU3PV57_9ACTN</name>
<comment type="subcellular location">
    <subcellularLocation>
        <location evidence="1">Cell membrane</location>
        <topology evidence="1">Multi-pass membrane protein</topology>
    </subcellularLocation>
</comment>
<evidence type="ECO:0000256" key="6">
    <source>
        <dbReference type="ARBA" id="ARBA00023136"/>
    </source>
</evidence>
<dbReference type="Pfam" id="PF00664">
    <property type="entry name" value="ABC_membrane"/>
    <property type="match status" value="1"/>
</dbReference>
<dbReference type="Pfam" id="PF00005">
    <property type="entry name" value="ABC_tran"/>
    <property type="match status" value="1"/>
</dbReference>
<dbReference type="InterPro" id="IPR039421">
    <property type="entry name" value="Type_1_exporter"/>
</dbReference>
<keyword evidence="6 8" id="KW-0472">Membrane</keyword>
<dbReference type="PANTHER" id="PTHR43394:SF1">
    <property type="entry name" value="ATP-BINDING CASSETTE SUB-FAMILY B MEMBER 10, MITOCHONDRIAL"/>
    <property type="match status" value="1"/>
</dbReference>
<feature type="domain" description="ABC transmembrane type-1" evidence="10">
    <location>
        <begin position="44"/>
        <end position="366"/>
    </location>
</feature>
<dbReference type="SUPFAM" id="SSF90123">
    <property type="entry name" value="ABC transporter transmembrane region"/>
    <property type="match status" value="1"/>
</dbReference>
<proteinExistence type="predicted"/>
<dbReference type="RefSeq" id="WP_315732531.1">
    <property type="nucleotide sequence ID" value="NZ_JAVYII010000003.1"/>
</dbReference>
<evidence type="ECO:0000256" key="8">
    <source>
        <dbReference type="SAM" id="Phobius"/>
    </source>
</evidence>
<feature type="region of interest" description="Disordered" evidence="7">
    <location>
        <begin position="1"/>
        <end position="21"/>
    </location>
</feature>
<evidence type="ECO:0000256" key="5">
    <source>
        <dbReference type="ARBA" id="ARBA00022989"/>
    </source>
</evidence>
<evidence type="ECO:0000313" key="11">
    <source>
        <dbReference type="EMBL" id="MDT9593105.1"/>
    </source>
</evidence>
<dbReference type="InterPro" id="IPR003593">
    <property type="entry name" value="AAA+_ATPase"/>
</dbReference>
<dbReference type="PROSITE" id="PS50893">
    <property type="entry name" value="ABC_TRANSPORTER_2"/>
    <property type="match status" value="1"/>
</dbReference>
<comment type="caution">
    <text evidence="11">The sequence shown here is derived from an EMBL/GenBank/DDBJ whole genome shotgun (WGS) entry which is preliminary data.</text>
</comment>
<dbReference type="InterPro" id="IPR003439">
    <property type="entry name" value="ABC_transporter-like_ATP-bd"/>
</dbReference>
<dbReference type="PANTHER" id="PTHR43394">
    <property type="entry name" value="ATP-DEPENDENT PERMEASE MDL1, MITOCHONDRIAL"/>
    <property type="match status" value="1"/>
</dbReference>
<dbReference type="InterPro" id="IPR017871">
    <property type="entry name" value="ABC_transporter-like_CS"/>
</dbReference>
<dbReference type="SUPFAM" id="SSF52540">
    <property type="entry name" value="P-loop containing nucleoside triphosphate hydrolases"/>
    <property type="match status" value="1"/>
</dbReference>
<feature type="domain" description="ABC transporter" evidence="9">
    <location>
        <begin position="397"/>
        <end position="630"/>
    </location>
</feature>
<dbReference type="Gene3D" id="3.40.50.300">
    <property type="entry name" value="P-loop containing nucleotide triphosphate hydrolases"/>
    <property type="match status" value="1"/>
</dbReference>
<dbReference type="EMBL" id="JAVYII010000003">
    <property type="protein sequence ID" value="MDT9593105.1"/>
    <property type="molecule type" value="Genomic_DNA"/>
</dbReference>
<evidence type="ECO:0000259" key="9">
    <source>
        <dbReference type="PROSITE" id="PS50893"/>
    </source>
</evidence>
<dbReference type="PROSITE" id="PS00211">
    <property type="entry name" value="ABC_TRANSPORTER_1"/>
    <property type="match status" value="1"/>
</dbReference>
<evidence type="ECO:0000256" key="4">
    <source>
        <dbReference type="ARBA" id="ARBA00022840"/>
    </source>
</evidence>
<protein>
    <submittedName>
        <fullName evidence="11">ABC transporter ATP-binding protein</fullName>
    </submittedName>
</protein>
<dbReference type="Proteomes" id="UP001268542">
    <property type="component" value="Unassembled WGS sequence"/>
</dbReference>
<gene>
    <name evidence="11" type="ORF">RDV89_08500</name>
</gene>
<keyword evidence="2 8" id="KW-0812">Transmembrane</keyword>
<sequence>MKRILSRRTAPAAEAGPPAPRVGVRERYGPLLSLLRPVRLQVTVVVALTLAAVALTVLGPLALARATDLLFDGFLGSQLPAGMSRAEVVEGLRDSGQGTFASVVSASDAVPGQGIDLGAVARELSLAAVLYLSAALLQLSAGFGVNRAIHQVIHDLRRRAEQKVQRMPVRAADGAARGDLLSRVTNDVDNVTSSMTQTLGPLLTSATTILAVLAAMLHLSPLLTLTVVATLPLVGLATRALIRRSQPRFVAQWQELGALTNHMEDSISGHDVVVAFDDVDDRVATFEQVNDRLATETASAQTVSGLATPLASFVGNLGYVAICLVGGLRVASGQMTVGSVQAFVQYGRQFSTPVAEISGLLNELQSGVASALRIAELLDAEEEDAGEVGDWETEGEIVVEDVSFGYGETPVLAHVDLRLAPGETVALVGPSGAGKSTLVDLLLRFREPDAGRVLLDGRDTADLSLADLRSRFGTVLQDTWLSDDTIAANIAYGREGATEAEVAEAARRAGVDSFADTLPDGLATEVGTDGSRLSAGQRQLVAIARAFLADPDVMVLDEATSSVDSRTERVVQGALAELRAGRTCLVIAHRLSTVRDADRIVVLDAGRVVEHGTHDELMAARGAYRSLHDGRALVAA</sequence>
<reference evidence="11 12" key="1">
    <citation type="submission" date="2023-08" db="EMBL/GenBank/DDBJ databases">
        <title>Nocardioides seae sp. nov., a bacterium isolated from a soil.</title>
        <authorList>
            <person name="Wang X."/>
        </authorList>
    </citation>
    <scope>NUCLEOTIDE SEQUENCE [LARGE SCALE GENOMIC DNA]</scope>
    <source>
        <strain evidence="11 12">YZH12</strain>
    </source>
</reference>
<dbReference type="InterPro" id="IPR011527">
    <property type="entry name" value="ABC1_TM_dom"/>
</dbReference>
<dbReference type="Gene3D" id="1.20.1560.10">
    <property type="entry name" value="ABC transporter type 1, transmembrane domain"/>
    <property type="match status" value="1"/>
</dbReference>
<feature type="transmembrane region" description="Helical" evidence="8">
    <location>
        <begin position="128"/>
        <end position="149"/>
    </location>
</feature>
<keyword evidence="12" id="KW-1185">Reference proteome</keyword>
<keyword evidence="3" id="KW-0547">Nucleotide-binding</keyword>
<evidence type="ECO:0000256" key="1">
    <source>
        <dbReference type="ARBA" id="ARBA00004651"/>
    </source>
</evidence>
<evidence type="ECO:0000256" key="7">
    <source>
        <dbReference type="SAM" id="MobiDB-lite"/>
    </source>
</evidence>
<evidence type="ECO:0000256" key="2">
    <source>
        <dbReference type="ARBA" id="ARBA00022692"/>
    </source>
</evidence>
<dbReference type="CDD" id="cd18547">
    <property type="entry name" value="ABC_6TM_Tm288_like"/>
    <property type="match status" value="1"/>
</dbReference>
<keyword evidence="4 11" id="KW-0067">ATP-binding</keyword>